<feature type="region of interest" description="Disordered" evidence="4">
    <location>
        <begin position="276"/>
        <end position="307"/>
    </location>
</feature>
<dbReference type="PROSITE" id="PS50005">
    <property type="entry name" value="TPR"/>
    <property type="match status" value="1"/>
</dbReference>
<dbReference type="InterPro" id="IPR011990">
    <property type="entry name" value="TPR-like_helical_dom_sf"/>
</dbReference>
<dbReference type="InterPro" id="IPR029787">
    <property type="entry name" value="Nucleotide_cyclase"/>
</dbReference>
<dbReference type="SUPFAM" id="SSF46894">
    <property type="entry name" value="C-terminal effector domain of the bipartite response regulators"/>
    <property type="match status" value="1"/>
</dbReference>
<dbReference type="InterPro" id="IPR036388">
    <property type="entry name" value="WH-like_DNA-bd_sf"/>
</dbReference>
<dbReference type="EMBL" id="JBHUGZ010000001">
    <property type="protein sequence ID" value="MFD1981714.1"/>
    <property type="molecule type" value="Genomic_DNA"/>
</dbReference>
<keyword evidence="7" id="KW-1185">Reference proteome</keyword>
<dbReference type="SUPFAM" id="SSF53474">
    <property type="entry name" value="alpha/beta-Hydrolases"/>
    <property type="match status" value="1"/>
</dbReference>
<feature type="repeat" description="TPR" evidence="3">
    <location>
        <begin position="226"/>
        <end position="259"/>
    </location>
</feature>
<keyword evidence="1" id="KW-0805">Transcription regulation</keyword>
<organism evidence="6 7">
    <name type="scientific">Mesorhizobium newzealandense</name>
    <dbReference type="NCBI Taxonomy" id="1300302"/>
    <lineage>
        <taxon>Bacteria</taxon>
        <taxon>Pseudomonadati</taxon>
        <taxon>Pseudomonadota</taxon>
        <taxon>Alphaproteobacteria</taxon>
        <taxon>Hyphomicrobiales</taxon>
        <taxon>Phyllobacteriaceae</taxon>
        <taxon>Mesorhizobium</taxon>
    </lineage>
</organism>
<dbReference type="Gene3D" id="3.30.70.1230">
    <property type="entry name" value="Nucleotide cyclase"/>
    <property type="match status" value="1"/>
</dbReference>
<dbReference type="Pfam" id="PF03704">
    <property type="entry name" value="BTAD"/>
    <property type="match status" value="1"/>
</dbReference>
<evidence type="ECO:0000313" key="6">
    <source>
        <dbReference type="EMBL" id="MFD1981714.1"/>
    </source>
</evidence>
<evidence type="ECO:0000256" key="2">
    <source>
        <dbReference type="ARBA" id="ARBA00023163"/>
    </source>
</evidence>
<dbReference type="InterPro" id="IPR005158">
    <property type="entry name" value="BTAD"/>
</dbReference>
<name>A0ABW4U4B8_9HYPH</name>
<dbReference type="InterPro" id="IPR019734">
    <property type="entry name" value="TPR_rpt"/>
</dbReference>
<dbReference type="InterPro" id="IPR051677">
    <property type="entry name" value="AfsR-DnrI-RedD_regulator"/>
</dbReference>
<dbReference type="Proteomes" id="UP001597405">
    <property type="component" value="Unassembled WGS sequence"/>
</dbReference>
<dbReference type="GO" id="GO:0016787">
    <property type="term" value="F:hydrolase activity"/>
    <property type="evidence" value="ECO:0007669"/>
    <property type="project" value="UniProtKB-KW"/>
</dbReference>
<dbReference type="Pfam" id="PF00561">
    <property type="entry name" value="Abhydrolase_1"/>
    <property type="match status" value="1"/>
</dbReference>
<dbReference type="Gene3D" id="1.25.40.10">
    <property type="entry name" value="Tetratricopeptide repeat domain"/>
    <property type="match status" value="1"/>
</dbReference>
<dbReference type="PANTHER" id="PTHR35807:SF1">
    <property type="entry name" value="TRANSCRIPTIONAL REGULATOR REDD"/>
    <property type="match status" value="1"/>
</dbReference>
<evidence type="ECO:0000256" key="3">
    <source>
        <dbReference type="PROSITE-ProRule" id="PRU00339"/>
    </source>
</evidence>
<dbReference type="RefSeq" id="WP_379093618.1">
    <property type="nucleotide sequence ID" value="NZ_JBHUGZ010000001.1"/>
</dbReference>
<feature type="compositionally biased region" description="Polar residues" evidence="4">
    <location>
        <begin position="283"/>
        <end position="292"/>
    </location>
</feature>
<protein>
    <submittedName>
        <fullName evidence="6">Alpha/beta fold hydrolase</fullName>
    </submittedName>
</protein>
<dbReference type="InterPro" id="IPR000073">
    <property type="entry name" value="AB_hydrolase_1"/>
</dbReference>
<keyword evidence="6" id="KW-0378">Hydrolase</keyword>
<dbReference type="Gene3D" id="1.10.10.10">
    <property type="entry name" value="Winged helix-like DNA-binding domain superfamily/Winged helix DNA-binding domain"/>
    <property type="match status" value="1"/>
</dbReference>
<evidence type="ECO:0000313" key="7">
    <source>
        <dbReference type="Proteomes" id="UP001597405"/>
    </source>
</evidence>
<dbReference type="SMART" id="SM01043">
    <property type="entry name" value="BTAD"/>
    <property type="match status" value="1"/>
</dbReference>
<evidence type="ECO:0000259" key="5">
    <source>
        <dbReference type="SMART" id="SM01043"/>
    </source>
</evidence>
<dbReference type="InterPro" id="IPR029058">
    <property type="entry name" value="AB_hydrolase_fold"/>
</dbReference>
<gene>
    <name evidence="6" type="ORF">ACFSOZ_03205</name>
</gene>
<reference evidence="7" key="1">
    <citation type="journal article" date="2019" name="Int. J. Syst. Evol. Microbiol.">
        <title>The Global Catalogue of Microorganisms (GCM) 10K type strain sequencing project: providing services to taxonomists for standard genome sequencing and annotation.</title>
        <authorList>
            <consortium name="The Broad Institute Genomics Platform"/>
            <consortium name="The Broad Institute Genome Sequencing Center for Infectious Disease"/>
            <person name="Wu L."/>
            <person name="Ma J."/>
        </authorList>
    </citation>
    <scope>NUCLEOTIDE SEQUENCE [LARGE SCALE GENOMIC DNA]</scope>
    <source>
        <strain evidence="7">CGMCC 1.16225</strain>
    </source>
</reference>
<dbReference type="SUPFAM" id="SSF55073">
    <property type="entry name" value="Nucleotide cyclase"/>
    <property type="match status" value="1"/>
</dbReference>
<dbReference type="PANTHER" id="PTHR35807">
    <property type="entry name" value="TRANSCRIPTIONAL REGULATOR REDD-RELATED"/>
    <property type="match status" value="1"/>
</dbReference>
<dbReference type="InterPro" id="IPR016032">
    <property type="entry name" value="Sig_transdc_resp-reg_C-effctor"/>
</dbReference>
<evidence type="ECO:0000256" key="1">
    <source>
        <dbReference type="ARBA" id="ARBA00023015"/>
    </source>
</evidence>
<accession>A0ABW4U4B8</accession>
<feature type="domain" description="Bacterial transcriptional activator" evidence="5">
    <location>
        <begin position="130"/>
        <end position="269"/>
    </location>
</feature>
<comment type="caution">
    <text evidence="6">The sequence shown here is derived from an EMBL/GenBank/DDBJ whole genome shotgun (WGS) entry which is preliminary data.</text>
</comment>
<dbReference type="SUPFAM" id="SSF48452">
    <property type="entry name" value="TPR-like"/>
    <property type="match status" value="1"/>
</dbReference>
<keyword evidence="3" id="KW-0802">TPR repeat</keyword>
<proteinExistence type="predicted"/>
<evidence type="ECO:0000256" key="4">
    <source>
        <dbReference type="SAM" id="MobiDB-lite"/>
    </source>
</evidence>
<dbReference type="Gene3D" id="3.40.50.1820">
    <property type="entry name" value="alpha/beta hydrolase"/>
    <property type="match status" value="1"/>
</dbReference>
<keyword evidence="2" id="KW-0804">Transcription</keyword>
<dbReference type="CDD" id="cd07302">
    <property type="entry name" value="CHD"/>
    <property type="match status" value="1"/>
</dbReference>
<sequence length="740" mass="80948">MKSVTPAKSRLKQGQVGEMIAGGAMAVADSMAHLHLCLLGGFDFASDVATVPLLSRKARAMMAYLALQSGHAQSREKLASLLWGCNSETQARTNLRQALSAVRRATHASGGGTFLTEGDTINLNLDDLDFDVARFEALAAGSAPEQLEQALAVYRGDLLEGFGLKEEPFEDWLRLERERLRAIVIAVLEKLVAHHSATSDLASWVRAATRLLALEPLREDIHRALMRAYVAQGHVNLALKQYERCRDALQRQLDLRPEPETRKLYDDLRARRMTSDAAVPLPSGSTAPQTRSQADERPDFSGQSVRPSTHYVKSAGINIAYQVTGDGPIDLIYVPGWVSNLDLAWSSPRLAHVLQRLGSFCRLIRMDKRGTGLSDRNVGLPTMEERMEDVRAVLDAVGSKRTVLFGSSEGGPMCMLFAATYPERTAALVLNGAYASGRWSKDYPWAKTSDQVEEDLAVVEREWGEPTDMSNAAPSLMSDSFEREWFAAYLRNSASPADAISLWRWGTEIDVRDILPAIHVPTLIVQATGDRWVKREEGRYLATHIEGARYTELAGRDHVIWGENSDRLVDEIQAFVTGALPAAPGEGVLVSVLSLEIGGPPSDAGADLTDRHAEAIRRELLIAEGRQIKRSASGFLAVFQRPTRSIQCAIAIRQRLRQSGLEVRSAVHTGECEVRGDDFTGVAIELSSRLLDHARPGEIIASRTVRDLVVGSGLMFEERGDTEIAGLAGSLQLFSVGGPG</sequence>
<dbReference type="InterPro" id="IPR001054">
    <property type="entry name" value="A/G_cyclase"/>
</dbReference>
<dbReference type="PRINTS" id="PR00111">
    <property type="entry name" value="ABHYDROLASE"/>
</dbReference>